<proteinExistence type="predicted"/>
<dbReference type="RefSeq" id="WP_227424338.1">
    <property type="nucleotide sequence ID" value="NZ_CP071868.1"/>
</dbReference>
<dbReference type="EMBL" id="CP071868">
    <property type="protein sequence ID" value="QTE30023.1"/>
    <property type="molecule type" value="Genomic_DNA"/>
</dbReference>
<gene>
    <name evidence="3" type="ORF">J4E96_03075</name>
</gene>
<evidence type="ECO:0000259" key="2">
    <source>
        <dbReference type="Pfam" id="PF01370"/>
    </source>
</evidence>
<name>A0A8A4ZGE9_9MICO</name>
<keyword evidence="4" id="KW-1185">Reference proteome</keyword>
<evidence type="ECO:0000313" key="3">
    <source>
        <dbReference type="EMBL" id="QTE30023.1"/>
    </source>
</evidence>
<dbReference type="Gene3D" id="3.40.50.720">
    <property type="entry name" value="NAD(P)-binding Rossmann-like Domain"/>
    <property type="match status" value="1"/>
</dbReference>
<dbReference type="InterPro" id="IPR001509">
    <property type="entry name" value="Epimerase_deHydtase"/>
</dbReference>
<dbReference type="AlphaFoldDB" id="A0A8A4ZGE9"/>
<keyword evidence="1" id="KW-1133">Transmembrane helix</keyword>
<dbReference type="InterPro" id="IPR036291">
    <property type="entry name" value="NAD(P)-bd_dom_sf"/>
</dbReference>
<feature type="domain" description="NAD-dependent epimerase/dehydratase" evidence="2">
    <location>
        <begin position="73"/>
        <end position="219"/>
    </location>
</feature>
<organism evidence="3 4">
    <name type="scientific">Pengzhenrongella sicca</name>
    <dbReference type="NCBI Taxonomy" id="2819238"/>
    <lineage>
        <taxon>Bacteria</taxon>
        <taxon>Bacillati</taxon>
        <taxon>Actinomycetota</taxon>
        <taxon>Actinomycetes</taxon>
        <taxon>Micrococcales</taxon>
        <taxon>Pengzhenrongella</taxon>
    </lineage>
</organism>
<reference evidence="3" key="1">
    <citation type="submission" date="2021-03" db="EMBL/GenBank/DDBJ databases">
        <title>Pengzhenrongella sicca gen. nov., sp. nov., a new member of suborder Micrococcineae isolated from High-Arctic tundra soil.</title>
        <authorList>
            <person name="Peng F."/>
        </authorList>
    </citation>
    <scope>NUCLEOTIDE SEQUENCE</scope>
    <source>
        <strain evidence="3">LRZ-2</strain>
    </source>
</reference>
<dbReference type="SUPFAM" id="SSF51735">
    <property type="entry name" value="NAD(P)-binding Rossmann-fold domains"/>
    <property type="match status" value="1"/>
</dbReference>
<evidence type="ECO:0000256" key="1">
    <source>
        <dbReference type="SAM" id="Phobius"/>
    </source>
</evidence>
<protein>
    <submittedName>
        <fullName evidence="3">Nucleoside-diphosphate sugar epimerase</fullName>
    </submittedName>
</protein>
<keyword evidence="1" id="KW-0812">Transmembrane</keyword>
<keyword evidence="1" id="KW-0472">Membrane</keyword>
<dbReference type="KEGG" id="psic:J4E96_03075"/>
<accession>A0A8A4ZGE9</accession>
<dbReference type="Pfam" id="PF01370">
    <property type="entry name" value="Epimerase"/>
    <property type="match status" value="1"/>
</dbReference>
<sequence>MSDGRVRSRRSTETERVVVVGRGAVAAAMADWFARPEPVRDVPWMVERLDEVPLLDPQELLAGAAVIVLVLHDGDYATYAGTAPATRRTDVVAHAQRLLAAARAVGARHVLVVSSAMVHGAAAGQAPLTDDAPLLTADDGGLVGDLLAVEAVIARIRRRRTPLVTVLRPAALVGEGVDTMITRHFEAPRLLTVRGAVREWQFAHVADVASAAEHAVDHALAGPLTVGAPDVLSPTQVETASGLRRIELAAVTAFGTAERLHRVGVLPAPASELAYTVYPWTVASDRLRASGWEAAFTSAECLEVLLDAGTGRIALAGRRVGPKDAAALGAAGAAVAFLGTAAVWRQARVRRRG</sequence>
<dbReference type="Proteomes" id="UP000663937">
    <property type="component" value="Chromosome"/>
</dbReference>
<feature type="transmembrane region" description="Helical" evidence="1">
    <location>
        <begin position="325"/>
        <end position="344"/>
    </location>
</feature>
<evidence type="ECO:0000313" key="4">
    <source>
        <dbReference type="Proteomes" id="UP000663937"/>
    </source>
</evidence>